<feature type="chain" id="PRO_5002130024" evidence="1">
    <location>
        <begin position="25"/>
        <end position="178"/>
    </location>
</feature>
<name>A0A0C1C8W8_9BACT</name>
<dbReference type="GO" id="GO:0016787">
    <property type="term" value="F:hydrolase activity"/>
    <property type="evidence" value="ECO:0007669"/>
    <property type="project" value="UniProtKB-KW"/>
</dbReference>
<dbReference type="PATRIC" id="fig|83552.4.peg.1344"/>
<proteinExistence type="predicted"/>
<feature type="signal peptide" evidence="1">
    <location>
        <begin position="1"/>
        <end position="24"/>
    </location>
</feature>
<evidence type="ECO:0000313" key="3">
    <source>
        <dbReference type="Proteomes" id="UP000031307"/>
    </source>
</evidence>
<dbReference type="CDD" id="cd03424">
    <property type="entry name" value="NUDIX_ADPRase_Nudt5_UGPPase_Nudt14"/>
    <property type="match status" value="1"/>
</dbReference>
<dbReference type="SUPFAM" id="SSF55811">
    <property type="entry name" value="Nudix"/>
    <property type="match status" value="1"/>
</dbReference>
<dbReference type="AlphaFoldDB" id="A0A0C1C8W8"/>
<organism evidence="2 3">
    <name type="scientific">Parachlamydia acanthamoebae</name>
    <dbReference type="NCBI Taxonomy" id="83552"/>
    <lineage>
        <taxon>Bacteria</taxon>
        <taxon>Pseudomonadati</taxon>
        <taxon>Chlamydiota</taxon>
        <taxon>Chlamydiia</taxon>
        <taxon>Parachlamydiales</taxon>
        <taxon>Parachlamydiaceae</taxon>
        <taxon>Parachlamydia</taxon>
    </lineage>
</organism>
<keyword evidence="1" id="KW-0732">Signal</keyword>
<gene>
    <name evidence="2" type="ORF">DB43_GF00220</name>
</gene>
<dbReference type="InterPro" id="IPR015797">
    <property type="entry name" value="NUDIX_hydrolase-like_dom_sf"/>
</dbReference>
<accession>A0A0C1C8W8</accession>
<evidence type="ECO:0000313" key="2">
    <source>
        <dbReference type="EMBL" id="KIA77480.1"/>
    </source>
</evidence>
<dbReference type="Proteomes" id="UP000031307">
    <property type="component" value="Unassembled WGS sequence"/>
</dbReference>
<dbReference type="EMBL" id="JSAM01000075">
    <property type="protein sequence ID" value="KIA77480.1"/>
    <property type="molecule type" value="Genomic_DNA"/>
</dbReference>
<sequence length="178" mass="20159">MQALFSFTLTFILTCHALFTFVQAGESSRRQYFELLENFPKLIESQGNYADGEIQIVLDAQEMALIEESTARDVGVIVKDKYWLWINDACIFPNGKKGVYGRILWVNSLESCPGVAVMPVMSNGKIILNCNYRHATRSWEIELPRGGINFGEKVEAAAKRETIEEKCCCSNLYGKSNW</sequence>
<dbReference type="Gene3D" id="3.90.79.10">
    <property type="entry name" value="Nucleoside Triphosphate Pyrophosphohydrolase"/>
    <property type="match status" value="1"/>
</dbReference>
<comment type="caution">
    <text evidence="2">The sequence shown here is derived from an EMBL/GenBank/DDBJ whole genome shotgun (WGS) entry which is preliminary data.</text>
</comment>
<protein>
    <submittedName>
        <fullName evidence="2">NTP pyrophosphohydrolase including oxidative damage repair enzyme</fullName>
    </submittedName>
</protein>
<evidence type="ECO:0000256" key="1">
    <source>
        <dbReference type="SAM" id="SignalP"/>
    </source>
</evidence>
<keyword evidence="2" id="KW-0378">Hydrolase</keyword>
<dbReference type="RefSeq" id="WP_039377219.1">
    <property type="nucleotide sequence ID" value="NZ_BAWW01000008.1"/>
</dbReference>
<reference evidence="2 3" key="1">
    <citation type="journal article" date="2014" name="Mol. Biol. Evol.">
        <title>Massive expansion of Ubiquitination-related gene families within the Chlamydiae.</title>
        <authorList>
            <person name="Domman D."/>
            <person name="Collingro A."/>
            <person name="Lagkouvardos I."/>
            <person name="Gehre L."/>
            <person name="Weinmaier T."/>
            <person name="Rattei T."/>
            <person name="Subtil A."/>
            <person name="Horn M."/>
        </authorList>
    </citation>
    <scope>NUCLEOTIDE SEQUENCE [LARGE SCALE GENOMIC DNA]</scope>
    <source>
        <strain evidence="2 3">OEW1</strain>
    </source>
</reference>